<dbReference type="InterPro" id="IPR046606">
    <property type="entry name" value="DUF6665"/>
</dbReference>
<evidence type="ECO:0000313" key="1">
    <source>
        <dbReference type="EMBL" id="GLQ09060.1"/>
    </source>
</evidence>
<dbReference type="Pfam" id="PF20370">
    <property type="entry name" value="DUF6665"/>
    <property type="match status" value="1"/>
</dbReference>
<proteinExistence type="predicted"/>
<keyword evidence="2" id="KW-1185">Reference proteome</keyword>
<dbReference type="RefSeq" id="WP_284388512.1">
    <property type="nucleotide sequence ID" value="NZ_BSNG01000001.1"/>
</dbReference>
<gene>
    <name evidence="1" type="ORF">GCM10007913_09920</name>
</gene>
<reference evidence="1" key="1">
    <citation type="journal article" date="2014" name="Int. J. Syst. Evol. Microbiol.">
        <title>Complete genome of a new Firmicutes species belonging to the dominant human colonic microbiota ('Ruminococcus bicirculans') reveals two chromosomes and a selective capacity to utilize plant glucans.</title>
        <authorList>
            <consortium name="NISC Comparative Sequencing Program"/>
            <person name="Wegmann U."/>
            <person name="Louis P."/>
            <person name="Goesmann A."/>
            <person name="Henrissat B."/>
            <person name="Duncan S.H."/>
            <person name="Flint H.J."/>
        </authorList>
    </citation>
    <scope>NUCLEOTIDE SEQUENCE</scope>
    <source>
        <strain evidence="1">NBRC 103855</strain>
    </source>
</reference>
<comment type="caution">
    <text evidence="1">The sequence shown here is derived from an EMBL/GenBank/DDBJ whole genome shotgun (WGS) entry which is preliminary data.</text>
</comment>
<protein>
    <submittedName>
        <fullName evidence="1">Uncharacterized protein</fullName>
    </submittedName>
</protein>
<sequence>MTLRDSLDLIRMVRPESGTAALEYEIAAERASSISAAERKVITTLAALAQAHGDREPALADARQAVWEYFVHRELIGFRRHTDVIQDLNIPREVLAGLGASPARSR</sequence>
<name>A0ABQ5UAA3_9HYPH</name>
<dbReference type="EMBL" id="BSNG01000001">
    <property type="protein sequence ID" value="GLQ09060.1"/>
    <property type="molecule type" value="Genomic_DNA"/>
</dbReference>
<evidence type="ECO:0000313" key="2">
    <source>
        <dbReference type="Proteomes" id="UP001161406"/>
    </source>
</evidence>
<organism evidence="1 2">
    <name type="scientific">Devosia yakushimensis</name>
    <dbReference type="NCBI Taxonomy" id="470028"/>
    <lineage>
        <taxon>Bacteria</taxon>
        <taxon>Pseudomonadati</taxon>
        <taxon>Pseudomonadota</taxon>
        <taxon>Alphaproteobacteria</taxon>
        <taxon>Hyphomicrobiales</taxon>
        <taxon>Devosiaceae</taxon>
        <taxon>Devosia</taxon>
    </lineage>
</organism>
<reference evidence="1" key="2">
    <citation type="submission" date="2023-01" db="EMBL/GenBank/DDBJ databases">
        <title>Draft genome sequence of Devosia yakushimensis strain NBRC 103855.</title>
        <authorList>
            <person name="Sun Q."/>
            <person name="Mori K."/>
        </authorList>
    </citation>
    <scope>NUCLEOTIDE SEQUENCE</scope>
    <source>
        <strain evidence="1">NBRC 103855</strain>
    </source>
</reference>
<accession>A0ABQ5UAA3</accession>
<dbReference type="Proteomes" id="UP001161406">
    <property type="component" value="Unassembled WGS sequence"/>
</dbReference>